<evidence type="ECO:0000313" key="1">
    <source>
        <dbReference type="EMBL" id="SHJ24137.1"/>
    </source>
</evidence>
<name>A0A1M6HPJ0_MALRU</name>
<reference evidence="1 2" key="1">
    <citation type="submission" date="2016-11" db="EMBL/GenBank/DDBJ databases">
        <authorList>
            <person name="Jaros S."/>
            <person name="Januszkiewicz K."/>
            <person name="Wedrychowicz H."/>
        </authorList>
    </citation>
    <scope>NUCLEOTIDE SEQUENCE [LARGE SCALE GENOMIC DNA]</scope>
    <source>
        <strain evidence="1 2">DSM 5091</strain>
    </source>
</reference>
<dbReference type="Proteomes" id="UP000184171">
    <property type="component" value="Unassembled WGS sequence"/>
</dbReference>
<dbReference type="EMBL" id="FQZT01000005">
    <property type="protein sequence ID" value="SHJ24137.1"/>
    <property type="molecule type" value="Genomic_DNA"/>
</dbReference>
<protein>
    <submittedName>
        <fullName evidence="1">Uncharacterized protein</fullName>
    </submittedName>
</protein>
<dbReference type="RefSeq" id="WP_072908236.1">
    <property type="nucleotide sequence ID" value="NZ_FQZT01000005.1"/>
</dbReference>
<accession>A0A1M6HPJ0</accession>
<dbReference type="AlphaFoldDB" id="A0A1M6HPJ0"/>
<gene>
    <name evidence="1" type="ORF">SAMN02745165_01909</name>
</gene>
<sequence>MGNVIDFPSIEQRTREMAAELASGDPEFASNFSEACSSICRLAVEANRIEIELNLSTDSDSICENIDVLKDAVRKSLKDSYGKFICRLLDLLLEEKVDNCRLLSALNSE</sequence>
<dbReference type="STRING" id="1122189.SAMN02745165_01909"/>
<organism evidence="1 2">
    <name type="scientific">Malonomonas rubra DSM 5091</name>
    <dbReference type="NCBI Taxonomy" id="1122189"/>
    <lineage>
        <taxon>Bacteria</taxon>
        <taxon>Pseudomonadati</taxon>
        <taxon>Thermodesulfobacteriota</taxon>
        <taxon>Desulfuromonadia</taxon>
        <taxon>Desulfuromonadales</taxon>
        <taxon>Geopsychrobacteraceae</taxon>
        <taxon>Malonomonas</taxon>
    </lineage>
</organism>
<evidence type="ECO:0000313" key="2">
    <source>
        <dbReference type="Proteomes" id="UP000184171"/>
    </source>
</evidence>
<proteinExistence type="predicted"/>
<keyword evidence="2" id="KW-1185">Reference proteome</keyword>